<keyword evidence="4" id="KW-1185">Reference proteome</keyword>
<dbReference type="eggNOG" id="COG3142">
    <property type="taxonomic scope" value="Bacteria"/>
</dbReference>
<evidence type="ECO:0000256" key="2">
    <source>
        <dbReference type="HAMAP-Rule" id="MF_00795"/>
    </source>
</evidence>
<dbReference type="InterPro" id="IPR005627">
    <property type="entry name" value="CutC-like"/>
</dbReference>
<evidence type="ECO:0000313" key="3">
    <source>
        <dbReference type="EMBL" id="EAR51231.1"/>
    </source>
</evidence>
<dbReference type="Proteomes" id="UP000003635">
    <property type="component" value="Unassembled WGS sequence"/>
</dbReference>
<dbReference type="Gene3D" id="3.20.20.380">
    <property type="entry name" value="Copper homeostasis (CutC) domain"/>
    <property type="match status" value="1"/>
</dbReference>
<evidence type="ECO:0000256" key="1">
    <source>
        <dbReference type="ARBA" id="ARBA00007768"/>
    </source>
</evidence>
<organism evidence="3 4">
    <name type="scientific">Oceanicola granulosus (strain ATCC BAA-861 / DSM 15982 / KCTC 12143 / HTCC2516)</name>
    <dbReference type="NCBI Taxonomy" id="314256"/>
    <lineage>
        <taxon>Bacteria</taxon>
        <taxon>Pseudomonadati</taxon>
        <taxon>Pseudomonadota</taxon>
        <taxon>Alphaproteobacteria</taxon>
        <taxon>Rhodobacterales</taxon>
        <taxon>Roseobacteraceae</taxon>
        <taxon>Oceanicola</taxon>
    </lineage>
</organism>
<gene>
    <name evidence="2" type="primary">cutC</name>
    <name evidence="3" type="ORF">OG2516_14491</name>
</gene>
<comment type="caution">
    <text evidence="2">Once thought to be involved in copper homeostasis, experiments in E.coli have shown this is not the case.</text>
</comment>
<comment type="subcellular location">
    <subcellularLocation>
        <location evidence="2">Cytoplasm</location>
    </subcellularLocation>
</comment>
<dbReference type="STRING" id="314256.OG2516_14491"/>
<sequence>MGLRRARVGEADMVPLEVCVDTLAGVGAARRGGAARIELCAALSEGGLTPSAGLMAQAVRAAGAQVEVYAMIRPRAGLFDYGAEEMEVMLADLAAARAAGVSGVVLGVQRADGALDTARLARLKAAAGLLGTTLHRVIDVVPDPLAALDAALGLGFDRVLTSGGANSAAQGAAELRALVARARGRIGIMAGGGVTPETLAVVLATGVDAVHASCAAPASGARTFADFDPAGGRRVTEECRVRALVAALEAARKSRNTEGAG</sequence>
<dbReference type="AlphaFoldDB" id="Q2CEX9"/>
<accession>Q2CEX9</accession>
<name>Q2CEX9_OCEGH</name>
<protein>
    <recommendedName>
        <fullName evidence="2">PF03932 family protein CutC</fullName>
    </recommendedName>
</protein>
<dbReference type="PANTHER" id="PTHR12598:SF0">
    <property type="entry name" value="COPPER HOMEOSTASIS PROTEIN CUTC HOMOLOG"/>
    <property type="match status" value="1"/>
</dbReference>
<dbReference type="InterPro" id="IPR036822">
    <property type="entry name" value="CutC-like_dom_sf"/>
</dbReference>
<dbReference type="PANTHER" id="PTHR12598">
    <property type="entry name" value="COPPER HOMEOSTASIS PROTEIN CUTC"/>
    <property type="match status" value="1"/>
</dbReference>
<reference evidence="3 4" key="1">
    <citation type="journal article" date="2010" name="J. Bacteriol.">
        <title>Genome sequences of Oceanicola granulosus HTCC2516(T) and Oceanicola batsensis HTCC2597(TDelta).</title>
        <authorList>
            <person name="Thrash J.C."/>
            <person name="Cho J.C."/>
            <person name="Vergin K.L."/>
            <person name="Giovannoni S.J."/>
        </authorList>
    </citation>
    <scope>NUCLEOTIDE SEQUENCE [LARGE SCALE GENOMIC DNA]</scope>
    <source>
        <strain evidence="4">ATCC BAA-861 / DSM 15982 / KCTC 12143 / HTCC2516</strain>
    </source>
</reference>
<dbReference type="GO" id="GO:0005507">
    <property type="term" value="F:copper ion binding"/>
    <property type="evidence" value="ECO:0007669"/>
    <property type="project" value="TreeGrafter"/>
</dbReference>
<dbReference type="Pfam" id="PF03932">
    <property type="entry name" value="CutC"/>
    <property type="match status" value="1"/>
</dbReference>
<dbReference type="GO" id="GO:0005737">
    <property type="term" value="C:cytoplasm"/>
    <property type="evidence" value="ECO:0007669"/>
    <property type="project" value="UniProtKB-SubCell"/>
</dbReference>
<dbReference type="HOGENOM" id="CLU_050555_3_3_5"/>
<keyword evidence="2" id="KW-0963">Cytoplasm</keyword>
<proteinExistence type="inferred from homology"/>
<comment type="caution">
    <text evidence="3">The sequence shown here is derived from an EMBL/GenBank/DDBJ whole genome shotgun (WGS) entry which is preliminary data.</text>
</comment>
<comment type="similarity">
    <text evidence="1 2">Belongs to the CutC family.</text>
</comment>
<dbReference type="SUPFAM" id="SSF110395">
    <property type="entry name" value="CutC-like"/>
    <property type="match status" value="1"/>
</dbReference>
<dbReference type="HAMAP" id="MF_00795">
    <property type="entry name" value="CutC"/>
    <property type="match status" value="1"/>
</dbReference>
<evidence type="ECO:0000313" key="4">
    <source>
        <dbReference type="Proteomes" id="UP000003635"/>
    </source>
</evidence>
<dbReference type="EMBL" id="AAOT01000015">
    <property type="protein sequence ID" value="EAR51231.1"/>
    <property type="molecule type" value="Genomic_DNA"/>
</dbReference>